<dbReference type="EMBL" id="RAZT01000002">
    <property type="protein sequence ID" value="RKN35604.1"/>
    <property type="molecule type" value="Genomic_DNA"/>
</dbReference>
<protein>
    <submittedName>
        <fullName evidence="2">Uncharacterized protein</fullName>
    </submittedName>
</protein>
<reference evidence="3 4" key="1">
    <citation type="submission" date="2018-09" db="EMBL/GenBank/DDBJ databases">
        <title>Micromonospora sp. nov. MS1-9, isolated from a root of Musa sp.</title>
        <authorList>
            <person name="Kuncharoen N."/>
            <person name="Kudo T."/>
            <person name="Ohkuma M."/>
            <person name="Yuki M."/>
            <person name="Tanasupawat S."/>
        </authorList>
    </citation>
    <scope>NUCLEOTIDE SEQUENCE [LARGE SCALE GENOMIC DNA]</scope>
    <source>
        <strain evidence="2 4">MS1-9</strain>
        <strain evidence="1 3">NGC1-4</strain>
    </source>
</reference>
<keyword evidence="3" id="KW-1185">Reference proteome</keyword>
<dbReference type="EMBL" id="RAZS01000017">
    <property type="protein sequence ID" value="RKN13559.1"/>
    <property type="molecule type" value="Genomic_DNA"/>
</dbReference>
<dbReference type="Proteomes" id="UP000271548">
    <property type="component" value="Unassembled WGS sequence"/>
</dbReference>
<evidence type="ECO:0000313" key="4">
    <source>
        <dbReference type="Proteomes" id="UP000275865"/>
    </source>
</evidence>
<comment type="caution">
    <text evidence="2">The sequence shown here is derived from an EMBL/GenBank/DDBJ whole genome shotgun (WGS) entry which is preliminary data.</text>
</comment>
<evidence type="ECO:0000313" key="3">
    <source>
        <dbReference type="Proteomes" id="UP000271548"/>
    </source>
</evidence>
<name>A0A3A9YKE1_9ACTN</name>
<proteinExistence type="predicted"/>
<sequence>MIRFSWGGSLLRVSYDMFILRFERGEPASMPGSAFRAAFQPYIDRTEPEFDYWHVTAPDGGDASLYAALTDDVLHGFLINRFSNGMVLDMLVTFMGLADAVVVPPDCPAMLTNEGQREHLPEDLRTNAVVVQRGADIEAVLSGS</sequence>
<dbReference type="Proteomes" id="UP000275865">
    <property type="component" value="Unassembled WGS sequence"/>
</dbReference>
<dbReference type="AlphaFoldDB" id="A0A3A9YKE1"/>
<accession>A0A3A9YKE1</accession>
<organism evidence="2 4">
    <name type="scientific">Micromonospora musae</name>
    <dbReference type="NCBI Taxonomy" id="1894970"/>
    <lineage>
        <taxon>Bacteria</taxon>
        <taxon>Bacillati</taxon>
        <taxon>Actinomycetota</taxon>
        <taxon>Actinomycetes</taxon>
        <taxon>Micromonosporales</taxon>
        <taxon>Micromonosporaceae</taxon>
        <taxon>Micromonospora</taxon>
    </lineage>
</organism>
<evidence type="ECO:0000313" key="1">
    <source>
        <dbReference type="EMBL" id="RKN13559.1"/>
    </source>
</evidence>
<gene>
    <name evidence="2" type="ORF">D7044_05555</name>
    <name evidence="1" type="ORF">D7147_30980</name>
</gene>
<evidence type="ECO:0000313" key="2">
    <source>
        <dbReference type="EMBL" id="RKN35604.1"/>
    </source>
</evidence>